<gene>
    <name evidence="2" type="primary">egtC</name>
    <name evidence="5" type="ORF">ACFFTO_27775</name>
</gene>
<protein>
    <recommendedName>
        <fullName evidence="2">Gamma-glutamyl-hercynylcysteine sulfoxide hydrolase</fullName>
        <ecNumber evidence="2">3.5.1.118</ecNumber>
    </recommendedName>
    <alternativeName>
        <fullName evidence="2">Gamma-glutamyl hercynylcysteine S-oxide hydrolase</fullName>
    </alternativeName>
</protein>
<keyword evidence="6" id="KW-1185">Reference proteome</keyword>
<dbReference type="PROSITE" id="PS51278">
    <property type="entry name" value="GATASE_TYPE_2"/>
    <property type="match status" value="1"/>
</dbReference>
<proteinExistence type="inferred from homology"/>
<evidence type="ECO:0000313" key="5">
    <source>
        <dbReference type="EMBL" id="MFB9687995.1"/>
    </source>
</evidence>
<dbReference type="CDD" id="cd01908">
    <property type="entry name" value="YafJ"/>
    <property type="match status" value="1"/>
</dbReference>
<dbReference type="Pfam" id="PF13230">
    <property type="entry name" value="GATase_4"/>
    <property type="match status" value="1"/>
</dbReference>
<feature type="domain" description="Glutamine amidotransferase type-2" evidence="4">
    <location>
        <begin position="2"/>
        <end position="291"/>
    </location>
</feature>
<dbReference type="PANTHER" id="PTHR43187">
    <property type="entry name" value="GLUTAMINE AMIDOTRANSFERASE DUG3-RELATED"/>
    <property type="match status" value="1"/>
</dbReference>
<comment type="caution">
    <text evidence="5">The sequence shown here is derived from an EMBL/GenBank/DDBJ whole genome shotgun (WGS) entry which is preliminary data.</text>
</comment>
<comment type="function">
    <text evidence="2">Catalyzes the hydrolysis of the gamma-glutamyl amide bond of hercynyl-gamma-L-glutamyl-L-cysteine sulfoxide to produce hercynylcysteine sulfoxide, a step in the biosynthesis pathway of ergothioneine.</text>
</comment>
<dbReference type="Proteomes" id="UP001589535">
    <property type="component" value="Unassembled WGS sequence"/>
</dbReference>
<dbReference type="EMBL" id="JBHMBK010000023">
    <property type="protein sequence ID" value="MFB9687995.1"/>
    <property type="molecule type" value="Genomic_DNA"/>
</dbReference>
<reference evidence="5 6" key="1">
    <citation type="submission" date="2024-09" db="EMBL/GenBank/DDBJ databases">
        <authorList>
            <person name="Sun Q."/>
            <person name="Mori K."/>
        </authorList>
    </citation>
    <scope>NUCLEOTIDE SEQUENCE [LARGE SCALE GENOMIC DNA]</scope>
    <source>
        <strain evidence="5 6">JCM 13852</strain>
    </source>
</reference>
<comment type="pathway">
    <text evidence="2">Amino-acid biosynthesis; ergothioneine biosynthesis.</text>
</comment>
<dbReference type="Gene3D" id="3.60.20.10">
    <property type="entry name" value="Glutamine Phosphoribosylpyrophosphate, subunit 1, domain 1"/>
    <property type="match status" value="1"/>
</dbReference>
<dbReference type="SUPFAM" id="SSF56235">
    <property type="entry name" value="N-terminal nucleophile aminohydrolases (Ntn hydrolases)"/>
    <property type="match status" value="1"/>
</dbReference>
<dbReference type="InterPro" id="IPR032889">
    <property type="entry name" value="EgtC_Actinobacteria"/>
</dbReference>
<evidence type="ECO:0000259" key="4">
    <source>
        <dbReference type="PROSITE" id="PS51278"/>
    </source>
</evidence>
<dbReference type="InterPro" id="IPR029055">
    <property type="entry name" value="Ntn_hydrolases_N"/>
</dbReference>
<dbReference type="InterPro" id="IPR052373">
    <property type="entry name" value="Gamma-glu_amide_hydrolase"/>
</dbReference>
<accession>A0ABV5U9C9</accession>
<sequence length="291" mass="29896">MCRHIGYLGEPASPAEALFRAPHSLLVQSYAPADMRGGGSVNADGFGLGWYPGPGSPPLRHRRSTPLWTDETLPPLAAAVTSGAFVAAVRNGTTGLPVTEAAAAPFTAGPWLFSHNGVVRGYPHSLAELAKTLPVTELLTLEAPTDSVVLWALLRARLATGEDPLTAVAGLTLAVEAAAPGSRLNFLLTDGATLIGTTWTHALSVLETPGSVVPELRPGPGAPPPGTPGSSVVPGLRPGPGAPPPGTPGSNVWLASEPFDGDPRWRPVPDHHAVRATAAGVELLPLTQELS</sequence>
<name>A0ABV5U9C9_9PSEU</name>
<dbReference type="PANTHER" id="PTHR43187:SF2">
    <property type="entry name" value="GAMMA-GLUTAMYL-HERCYNYLCYSTEINE SULFOXIDE HYDROLASE"/>
    <property type="match status" value="1"/>
</dbReference>
<dbReference type="EC" id="3.5.1.118" evidence="2"/>
<keyword evidence="2" id="KW-0378">Hydrolase</keyword>
<dbReference type="InterPro" id="IPR026869">
    <property type="entry name" value="EgtC-like"/>
</dbReference>
<dbReference type="HAMAP" id="MF_02036">
    <property type="entry name" value="EgtC"/>
    <property type="match status" value="1"/>
</dbReference>
<dbReference type="RefSeq" id="WP_378199275.1">
    <property type="nucleotide sequence ID" value="NZ_JBHMBK010000023.1"/>
</dbReference>
<organism evidence="5 6">
    <name type="scientific">Amycolatopsis plumensis</name>
    <dbReference type="NCBI Taxonomy" id="236508"/>
    <lineage>
        <taxon>Bacteria</taxon>
        <taxon>Bacillati</taxon>
        <taxon>Actinomycetota</taxon>
        <taxon>Actinomycetes</taxon>
        <taxon>Pseudonocardiales</taxon>
        <taxon>Pseudonocardiaceae</taxon>
        <taxon>Amycolatopsis</taxon>
    </lineage>
</organism>
<evidence type="ECO:0000256" key="2">
    <source>
        <dbReference type="HAMAP-Rule" id="MF_02036"/>
    </source>
</evidence>
<evidence type="ECO:0000256" key="3">
    <source>
        <dbReference type="SAM" id="MobiDB-lite"/>
    </source>
</evidence>
<dbReference type="InterPro" id="IPR017932">
    <property type="entry name" value="GATase_2_dom"/>
</dbReference>
<keyword evidence="1 2" id="KW-0315">Glutamine amidotransferase</keyword>
<evidence type="ECO:0000256" key="1">
    <source>
        <dbReference type="ARBA" id="ARBA00022962"/>
    </source>
</evidence>
<comment type="catalytic activity">
    <reaction evidence="2">
        <text>gamma-L-glutamyl-hercynylcysteine S-oxide + H2O = S-(hercyn-2-yl)-L-cysteine S-oxide + L-glutamate</text>
        <dbReference type="Rhea" id="RHEA:42684"/>
        <dbReference type="ChEBI" id="CHEBI:15377"/>
        <dbReference type="ChEBI" id="CHEBI:29985"/>
        <dbReference type="ChEBI" id="CHEBI:82703"/>
        <dbReference type="ChEBI" id="CHEBI:82706"/>
        <dbReference type="EC" id="3.5.1.118"/>
    </reaction>
</comment>
<evidence type="ECO:0000313" key="6">
    <source>
        <dbReference type="Proteomes" id="UP001589535"/>
    </source>
</evidence>
<feature type="region of interest" description="Disordered" evidence="3">
    <location>
        <begin position="215"/>
        <end position="269"/>
    </location>
</feature>